<evidence type="ECO:0000256" key="7">
    <source>
        <dbReference type="SAM" id="Phobius"/>
    </source>
</evidence>
<comment type="subcellular location">
    <subcellularLocation>
        <location evidence="1">Secreted</location>
        <location evidence="1">Cell wall</location>
        <topology evidence="1">Peptidoglycan-anchor</topology>
    </subcellularLocation>
</comment>
<dbReference type="InterPro" id="IPR019931">
    <property type="entry name" value="LPXTG_anchor"/>
</dbReference>
<feature type="domain" description="Gram-positive cocci surface proteins LPxTG" evidence="8">
    <location>
        <begin position="40"/>
        <end position="79"/>
    </location>
</feature>
<keyword evidence="4" id="KW-0732">Signal</keyword>
<protein>
    <submittedName>
        <fullName evidence="9">Gram positive anchor</fullName>
    </submittedName>
</protein>
<keyword evidence="7" id="KW-0812">Transmembrane</keyword>
<keyword evidence="7" id="KW-0472">Membrane</keyword>
<dbReference type="PROSITE" id="PS50847">
    <property type="entry name" value="GRAM_POS_ANCHORING"/>
    <property type="match status" value="1"/>
</dbReference>
<name>A0A380GRX3_9STAP</name>
<accession>A0A380GRX3</accession>
<evidence type="ECO:0000256" key="6">
    <source>
        <dbReference type="SAM" id="MobiDB-lite"/>
    </source>
</evidence>
<evidence type="ECO:0000256" key="3">
    <source>
        <dbReference type="ARBA" id="ARBA00022525"/>
    </source>
</evidence>
<evidence type="ECO:0000256" key="5">
    <source>
        <dbReference type="ARBA" id="ARBA00023088"/>
    </source>
</evidence>
<feature type="compositionally biased region" description="Polar residues" evidence="6">
    <location>
        <begin position="1"/>
        <end position="21"/>
    </location>
</feature>
<dbReference type="RefSeq" id="WP_052502902.1">
    <property type="nucleotide sequence ID" value="NZ_PPRJ01000036.1"/>
</dbReference>
<proteinExistence type="predicted"/>
<sequence>MNTSESTSTHNMSSTAGSMAVTQLAMAGDVQDQSTAKGQLPETGQASTGNNTGLVAAAVAMFGGLGLLRKAKKDQKKEQADQ</sequence>
<reference evidence="9 10" key="1">
    <citation type="submission" date="2018-06" db="EMBL/GenBank/DDBJ databases">
        <authorList>
            <consortium name="Pathogen Informatics"/>
            <person name="Doyle S."/>
        </authorList>
    </citation>
    <scope>NUCLEOTIDE SEQUENCE [LARGE SCALE GENOMIC DNA]</scope>
    <source>
        <strain evidence="9 10">NCTC13832</strain>
    </source>
</reference>
<dbReference type="Pfam" id="PF00746">
    <property type="entry name" value="Gram_pos_anchor"/>
    <property type="match status" value="1"/>
</dbReference>
<dbReference type="AlphaFoldDB" id="A0A380GRX3"/>
<keyword evidence="3" id="KW-0964">Secreted</keyword>
<evidence type="ECO:0000256" key="2">
    <source>
        <dbReference type="ARBA" id="ARBA00022512"/>
    </source>
</evidence>
<gene>
    <name evidence="9" type="ORF">NCTC13832_00156</name>
</gene>
<evidence type="ECO:0000259" key="8">
    <source>
        <dbReference type="PROSITE" id="PS50847"/>
    </source>
</evidence>
<organism evidence="9 10">
    <name type="scientific">Staphylococcus microti</name>
    <dbReference type="NCBI Taxonomy" id="569857"/>
    <lineage>
        <taxon>Bacteria</taxon>
        <taxon>Bacillati</taxon>
        <taxon>Bacillota</taxon>
        <taxon>Bacilli</taxon>
        <taxon>Bacillales</taxon>
        <taxon>Staphylococcaceae</taxon>
        <taxon>Staphylococcus</taxon>
    </lineage>
</organism>
<keyword evidence="5" id="KW-0572">Peptidoglycan-anchor</keyword>
<feature type="compositionally biased region" description="Polar residues" evidence="6">
    <location>
        <begin position="31"/>
        <end position="50"/>
    </location>
</feature>
<dbReference type="Proteomes" id="UP000254100">
    <property type="component" value="Unassembled WGS sequence"/>
</dbReference>
<keyword evidence="2" id="KW-0134">Cell wall</keyword>
<dbReference type="NCBIfam" id="TIGR01167">
    <property type="entry name" value="LPXTG_anchor"/>
    <property type="match status" value="1"/>
</dbReference>
<keyword evidence="7" id="KW-1133">Transmembrane helix</keyword>
<evidence type="ECO:0000313" key="10">
    <source>
        <dbReference type="Proteomes" id="UP000254100"/>
    </source>
</evidence>
<feature type="transmembrane region" description="Helical" evidence="7">
    <location>
        <begin position="51"/>
        <end position="68"/>
    </location>
</feature>
<evidence type="ECO:0000313" key="9">
    <source>
        <dbReference type="EMBL" id="SUM56524.1"/>
    </source>
</evidence>
<evidence type="ECO:0000256" key="1">
    <source>
        <dbReference type="ARBA" id="ARBA00004168"/>
    </source>
</evidence>
<feature type="region of interest" description="Disordered" evidence="6">
    <location>
        <begin position="1"/>
        <end position="50"/>
    </location>
</feature>
<evidence type="ECO:0000256" key="4">
    <source>
        <dbReference type="ARBA" id="ARBA00022729"/>
    </source>
</evidence>
<dbReference type="EMBL" id="UHDT01000001">
    <property type="protein sequence ID" value="SUM56524.1"/>
    <property type="molecule type" value="Genomic_DNA"/>
</dbReference>